<evidence type="ECO:0000313" key="2">
    <source>
        <dbReference type="EMBL" id="KAK7501308.1"/>
    </source>
</evidence>
<comment type="caution">
    <text evidence="2">The sequence shown here is derived from an EMBL/GenBank/DDBJ whole genome shotgun (WGS) entry which is preliminary data.</text>
</comment>
<protein>
    <submittedName>
        <fullName evidence="2">Uncharacterized protein</fullName>
    </submittedName>
</protein>
<proteinExistence type="predicted"/>
<dbReference type="EMBL" id="JACVVK020000032">
    <property type="protein sequence ID" value="KAK7501308.1"/>
    <property type="molecule type" value="Genomic_DNA"/>
</dbReference>
<feature type="compositionally biased region" description="Polar residues" evidence="1">
    <location>
        <begin position="75"/>
        <end position="91"/>
    </location>
</feature>
<dbReference type="AlphaFoldDB" id="A0ABD0LPA1"/>
<feature type="region of interest" description="Disordered" evidence="1">
    <location>
        <begin position="67"/>
        <end position="91"/>
    </location>
</feature>
<accession>A0ABD0LPA1</accession>
<evidence type="ECO:0000256" key="1">
    <source>
        <dbReference type="SAM" id="MobiDB-lite"/>
    </source>
</evidence>
<gene>
    <name evidence="2" type="ORF">BaRGS_00007433</name>
</gene>
<dbReference type="Proteomes" id="UP001519460">
    <property type="component" value="Unassembled WGS sequence"/>
</dbReference>
<sequence length="91" mass="9976">MHRAADDTVTCGWLGVQSAQRCPESVCEVMPRATQTAKQHLLLSCAFSTHCTVPSTPRSPLAAQRELNRSPLSVHHSTYQHEYSAPSVTSQ</sequence>
<organism evidence="2 3">
    <name type="scientific">Batillaria attramentaria</name>
    <dbReference type="NCBI Taxonomy" id="370345"/>
    <lineage>
        <taxon>Eukaryota</taxon>
        <taxon>Metazoa</taxon>
        <taxon>Spiralia</taxon>
        <taxon>Lophotrochozoa</taxon>
        <taxon>Mollusca</taxon>
        <taxon>Gastropoda</taxon>
        <taxon>Caenogastropoda</taxon>
        <taxon>Sorbeoconcha</taxon>
        <taxon>Cerithioidea</taxon>
        <taxon>Batillariidae</taxon>
        <taxon>Batillaria</taxon>
    </lineage>
</organism>
<keyword evidence="3" id="KW-1185">Reference proteome</keyword>
<evidence type="ECO:0000313" key="3">
    <source>
        <dbReference type="Proteomes" id="UP001519460"/>
    </source>
</evidence>
<reference evidence="2 3" key="1">
    <citation type="journal article" date="2023" name="Sci. Data">
        <title>Genome assembly of the Korean intertidal mud-creeper Batillaria attramentaria.</title>
        <authorList>
            <person name="Patra A.K."/>
            <person name="Ho P.T."/>
            <person name="Jun S."/>
            <person name="Lee S.J."/>
            <person name="Kim Y."/>
            <person name="Won Y.J."/>
        </authorList>
    </citation>
    <scope>NUCLEOTIDE SEQUENCE [LARGE SCALE GENOMIC DNA]</scope>
    <source>
        <strain evidence="2">Wonlab-2016</strain>
    </source>
</reference>
<name>A0ABD0LPA1_9CAEN</name>